<comment type="caution">
    <text evidence="2">The sequence shown here is derived from an EMBL/GenBank/DDBJ whole genome shotgun (WGS) entry which is preliminary data.</text>
</comment>
<evidence type="ECO:0000313" key="3">
    <source>
        <dbReference type="Proteomes" id="UP001241603"/>
    </source>
</evidence>
<keyword evidence="3" id="KW-1185">Reference proteome</keyword>
<reference evidence="2 3" key="1">
    <citation type="submission" date="2023-07" db="EMBL/GenBank/DDBJ databases">
        <title>Genomic Encyclopedia of Type Strains, Phase IV (KMG-IV): sequencing the most valuable type-strain genomes for metagenomic binning, comparative biology and taxonomic classification.</title>
        <authorList>
            <person name="Goeker M."/>
        </authorList>
    </citation>
    <scope>NUCLEOTIDE SEQUENCE [LARGE SCALE GENOMIC DNA]</scope>
    <source>
        <strain evidence="2 3">B6-8</strain>
    </source>
</reference>
<dbReference type="RefSeq" id="WP_266350614.1">
    <property type="nucleotide sequence ID" value="NZ_JAPKNG010000006.1"/>
</dbReference>
<evidence type="ECO:0000256" key="1">
    <source>
        <dbReference type="SAM" id="Phobius"/>
    </source>
</evidence>
<keyword evidence="1" id="KW-1133">Transmembrane helix</keyword>
<dbReference type="Pfam" id="PF09838">
    <property type="entry name" value="DUF2065"/>
    <property type="match status" value="1"/>
</dbReference>
<proteinExistence type="predicted"/>
<dbReference type="Proteomes" id="UP001241603">
    <property type="component" value="Unassembled WGS sequence"/>
</dbReference>
<sequence length="61" mass="6268">MTDFAAAIGLVLVIEGAFYAAAPSLGKFMMRQGLAASDNQLRICGLAALAVGVGIVWLARS</sequence>
<keyword evidence="1" id="KW-0472">Membrane</keyword>
<feature type="transmembrane region" description="Helical" evidence="1">
    <location>
        <begin position="40"/>
        <end position="59"/>
    </location>
</feature>
<name>A0ABU0HD03_9HYPH</name>
<dbReference type="InterPro" id="IPR019201">
    <property type="entry name" value="DUF2065"/>
</dbReference>
<organism evidence="2 3">
    <name type="scientific">Kaistia dalseonensis</name>
    <dbReference type="NCBI Taxonomy" id="410840"/>
    <lineage>
        <taxon>Bacteria</taxon>
        <taxon>Pseudomonadati</taxon>
        <taxon>Pseudomonadota</taxon>
        <taxon>Alphaproteobacteria</taxon>
        <taxon>Hyphomicrobiales</taxon>
        <taxon>Kaistiaceae</taxon>
        <taxon>Kaistia</taxon>
    </lineage>
</organism>
<accession>A0ABU0HD03</accession>
<protein>
    <submittedName>
        <fullName evidence="2">Uncharacterized protein YjeT (DUF2065 family)</fullName>
    </submittedName>
</protein>
<evidence type="ECO:0000313" key="2">
    <source>
        <dbReference type="EMBL" id="MDQ0439723.1"/>
    </source>
</evidence>
<gene>
    <name evidence="2" type="ORF">QO014_004129</name>
</gene>
<dbReference type="EMBL" id="JAUSVO010000006">
    <property type="protein sequence ID" value="MDQ0439723.1"/>
    <property type="molecule type" value="Genomic_DNA"/>
</dbReference>
<keyword evidence="1" id="KW-0812">Transmembrane</keyword>